<proteinExistence type="predicted"/>
<evidence type="ECO:0000313" key="2">
    <source>
        <dbReference type="Proteomes" id="UP000030185"/>
    </source>
</evidence>
<accession>A0A098LIF9</accession>
<dbReference type="AlphaFoldDB" id="A0A098LIF9"/>
<dbReference type="PROSITE" id="PS51257">
    <property type="entry name" value="PROKAR_LIPOPROTEIN"/>
    <property type="match status" value="1"/>
</dbReference>
<dbReference type="Proteomes" id="UP000030185">
    <property type="component" value="Unassembled WGS sequence"/>
</dbReference>
<organism evidence="1 2">
    <name type="scientific">Sporocytophaga myxococcoides</name>
    <dbReference type="NCBI Taxonomy" id="153721"/>
    <lineage>
        <taxon>Bacteria</taxon>
        <taxon>Pseudomonadati</taxon>
        <taxon>Bacteroidota</taxon>
        <taxon>Cytophagia</taxon>
        <taxon>Cytophagales</taxon>
        <taxon>Cytophagaceae</taxon>
        <taxon>Sporocytophaga</taxon>
    </lineage>
</organism>
<gene>
    <name evidence="1" type="ORF">MYP_3976</name>
</gene>
<reference evidence="1 2" key="1">
    <citation type="submission" date="2014-09" db="EMBL/GenBank/DDBJ databases">
        <title>Sporocytophaga myxococcoides PG-01 genome sequencing.</title>
        <authorList>
            <person name="Liu L."/>
            <person name="Gao P.J."/>
            <person name="Chen G.J."/>
            <person name="Wang L.S."/>
        </authorList>
    </citation>
    <scope>NUCLEOTIDE SEQUENCE [LARGE SCALE GENOMIC DNA]</scope>
    <source>
        <strain evidence="1 2">PG-01</strain>
    </source>
</reference>
<evidence type="ECO:0000313" key="1">
    <source>
        <dbReference type="EMBL" id="GAL86746.1"/>
    </source>
</evidence>
<sequence length="285" mass="33113">MRGNSYFKIIMFNRIIGCLLFVIMAACSAKKDKVIKPDQRSFLLVNLNQEFPVINFPLTFSNNDSLGLRCIECEQYPLGKKIKEVSSEIKRIYINSIYVSNENKNITFRTLGMGPSYSFNYDSNYRRSSENVISCGDWEISYSYKDSSDKIYQYSIVDDTKPNTTIFYLDSLGRVAAAEGLEYGDLFKSFFTKKVFYSGSGSIPDSIISHIKRREKINEKRKEIFYFTDNKVDSIRLEWESYSYSTGLITLVNRFDEQEMLVSRTILWPSGESESFVVEKISRKW</sequence>
<dbReference type="STRING" id="153721.MYP_3976"/>
<dbReference type="EMBL" id="BBLT01000009">
    <property type="protein sequence ID" value="GAL86746.1"/>
    <property type="molecule type" value="Genomic_DNA"/>
</dbReference>
<keyword evidence="2" id="KW-1185">Reference proteome</keyword>
<name>A0A098LIF9_9BACT</name>
<protein>
    <submittedName>
        <fullName evidence="1">Uncharacterized protein</fullName>
    </submittedName>
</protein>
<comment type="caution">
    <text evidence="1">The sequence shown here is derived from an EMBL/GenBank/DDBJ whole genome shotgun (WGS) entry which is preliminary data.</text>
</comment>